<organism evidence="1 2">
    <name type="scientific">Vibrio fortis</name>
    <dbReference type="NCBI Taxonomy" id="212667"/>
    <lineage>
        <taxon>Bacteria</taxon>
        <taxon>Pseudomonadati</taxon>
        <taxon>Pseudomonadota</taxon>
        <taxon>Gammaproteobacteria</taxon>
        <taxon>Vibrionales</taxon>
        <taxon>Vibrionaceae</taxon>
        <taxon>Vibrio</taxon>
    </lineage>
</organism>
<dbReference type="AlphaFoldDB" id="A0A5N3QTD7"/>
<evidence type="ECO:0000313" key="2">
    <source>
        <dbReference type="Proteomes" id="UP000326789"/>
    </source>
</evidence>
<dbReference type="RefSeq" id="WP_150873158.1">
    <property type="nucleotide sequence ID" value="NZ_VWSE01000010.1"/>
</dbReference>
<evidence type="ECO:0000313" key="1">
    <source>
        <dbReference type="EMBL" id="KAB0285457.1"/>
    </source>
</evidence>
<dbReference type="EMBL" id="VWSE01000010">
    <property type="protein sequence ID" value="KAB0285457.1"/>
    <property type="molecule type" value="Genomic_DNA"/>
</dbReference>
<gene>
    <name evidence="1" type="ORF">F2P58_23370</name>
</gene>
<comment type="caution">
    <text evidence="1">The sequence shown here is derived from an EMBL/GenBank/DDBJ whole genome shotgun (WGS) entry which is preliminary data.</text>
</comment>
<sequence length="141" mass="16548">METLKDTLQGMYTRAHTAADALTNSPNEKDDAQRFEEAYQHGKARALLDTIKMLNDLDLKTFYTVETRSNEVDSQWRIMQYFRTEEGAKSYLHKRVLHKGSKDVYSYTVSDDGLEGEIWESEGDREFYFKVDTLRFQDKNL</sequence>
<name>A0A5N3QTD7_9VIBR</name>
<proteinExistence type="predicted"/>
<accession>A0A5N3QTD7</accession>
<protein>
    <submittedName>
        <fullName evidence="1">Uncharacterized protein</fullName>
    </submittedName>
</protein>
<reference evidence="1 2" key="1">
    <citation type="submission" date="2019-09" db="EMBL/GenBank/DDBJ databases">
        <title>Whole genome sequence of Vibrio fortis.</title>
        <authorList>
            <person name="Das S.K."/>
        </authorList>
    </citation>
    <scope>NUCLEOTIDE SEQUENCE [LARGE SCALE GENOMIC DNA]</scope>
    <source>
        <strain evidence="1 2">AN60</strain>
    </source>
</reference>
<dbReference type="Proteomes" id="UP000326789">
    <property type="component" value="Unassembled WGS sequence"/>
</dbReference>